<evidence type="ECO:0000313" key="3">
    <source>
        <dbReference type="Proteomes" id="UP001318860"/>
    </source>
</evidence>
<evidence type="ECO:0000313" key="2">
    <source>
        <dbReference type="EMBL" id="KAK6140642.1"/>
    </source>
</evidence>
<dbReference type="PANTHER" id="PTHR46148:SF57">
    <property type="entry name" value="OS12G0499874 PROTEIN"/>
    <property type="match status" value="1"/>
</dbReference>
<dbReference type="SUPFAM" id="SSF53098">
    <property type="entry name" value="Ribonuclease H-like"/>
    <property type="match status" value="1"/>
</dbReference>
<gene>
    <name evidence="2" type="ORF">DH2020_025615</name>
</gene>
<dbReference type="InterPro" id="IPR036397">
    <property type="entry name" value="RNaseH_sf"/>
</dbReference>
<dbReference type="InterPro" id="IPR056924">
    <property type="entry name" value="SH3_Tf2-1"/>
</dbReference>
<dbReference type="InterPro" id="IPR016197">
    <property type="entry name" value="Chromo-like_dom_sf"/>
</dbReference>
<dbReference type="Proteomes" id="UP001318860">
    <property type="component" value="Unassembled WGS sequence"/>
</dbReference>
<keyword evidence="3" id="KW-1185">Reference proteome</keyword>
<sequence>MLRACTLDFQGSWDSHLPLAKFAYNNSYQATIGMAPYEALYGRKCRSPLHWEISRQKSYADKRRKDLEFEVGDEVFLRLSPRKGLINPKKGGKLSPRYVGPYKILQRIGKLAYRLELPPPYTGMYDVFHVSRLMKYQPDPEHIITNKPIELKSDMSYEEVPVKILLREVNKLRNKEIALVKVLWRNQSVEEATWEGEDEMRAKYPDLFRYVKFQG</sequence>
<feature type="domain" description="Tf2-1-like SH3-like" evidence="1">
    <location>
        <begin position="72"/>
        <end position="136"/>
    </location>
</feature>
<evidence type="ECO:0000259" key="1">
    <source>
        <dbReference type="Pfam" id="PF24626"/>
    </source>
</evidence>
<accession>A0ABR0VZ90</accession>
<name>A0ABR0VZ90_REHGL</name>
<comment type="caution">
    <text evidence="2">The sequence shown here is derived from an EMBL/GenBank/DDBJ whole genome shotgun (WGS) entry which is preliminary data.</text>
</comment>
<dbReference type="Pfam" id="PF24626">
    <property type="entry name" value="SH3_Tf2-1"/>
    <property type="match status" value="1"/>
</dbReference>
<dbReference type="Gene3D" id="3.30.420.10">
    <property type="entry name" value="Ribonuclease H-like superfamily/Ribonuclease H"/>
    <property type="match status" value="1"/>
</dbReference>
<dbReference type="SUPFAM" id="SSF54160">
    <property type="entry name" value="Chromo domain-like"/>
    <property type="match status" value="1"/>
</dbReference>
<dbReference type="InterPro" id="IPR012337">
    <property type="entry name" value="RNaseH-like_sf"/>
</dbReference>
<organism evidence="2 3">
    <name type="scientific">Rehmannia glutinosa</name>
    <name type="common">Chinese foxglove</name>
    <dbReference type="NCBI Taxonomy" id="99300"/>
    <lineage>
        <taxon>Eukaryota</taxon>
        <taxon>Viridiplantae</taxon>
        <taxon>Streptophyta</taxon>
        <taxon>Embryophyta</taxon>
        <taxon>Tracheophyta</taxon>
        <taxon>Spermatophyta</taxon>
        <taxon>Magnoliopsida</taxon>
        <taxon>eudicotyledons</taxon>
        <taxon>Gunneridae</taxon>
        <taxon>Pentapetalae</taxon>
        <taxon>asterids</taxon>
        <taxon>lamiids</taxon>
        <taxon>Lamiales</taxon>
        <taxon>Orobanchaceae</taxon>
        <taxon>Rehmannieae</taxon>
        <taxon>Rehmannia</taxon>
    </lineage>
</organism>
<dbReference type="PANTHER" id="PTHR46148">
    <property type="entry name" value="CHROMO DOMAIN-CONTAINING PROTEIN"/>
    <property type="match status" value="1"/>
</dbReference>
<protein>
    <recommendedName>
        <fullName evidence="1">Tf2-1-like SH3-like domain-containing protein</fullName>
    </recommendedName>
</protein>
<reference evidence="2 3" key="1">
    <citation type="journal article" date="2021" name="Comput. Struct. Biotechnol. J.">
        <title>De novo genome assembly of the potent medicinal plant Rehmannia glutinosa using nanopore technology.</title>
        <authorList>
            <person name="Ma L."/>
            <person name="Dong C."/>
            <person name="Song C."/>
            <person name="Wang X."/>
            <person name="Zheng X."/>
            <person name="Niu Y."/>
            <person name="Chen S."/>
            <person name="Feng W."/>
        </authorList>
    </citation>
    <scope>NUCLEOTIDE SEQUENCE [LARGE SCALE GENOMIC DNA]</scope>
    <source>
        <strain evidence="2">DH-2019</strain>
    </source>
</reference>
<proteinExistence type="predicted"/>
<dbReference type="EMBL" id="JABTTQ020000290">
    <property type="protein sequence ID" value="KAK6140642.1"/>
    <property type="molecule type" value="Genomic_DNA"/>
</dbReference>